<dbReference type="Pfam" id="PF01887">
    <property type="entry name" value="SAM_HAT_N"/>
    <property type="match status" value="1"/>
</dbReference>
<dbReference type="InterPro" id="IPR023228">
    <property type="entry name" value="SAM_OH_AdoTrfase_N_sf"/>
</dbReference>
<feature type="domain" description="S-adenosyl-l-methionine hydroxide adenosyltransferase N-terminal" evidence="3">
    <location>
        <begin position="6"/>
        <end position="149"/>
    </location>
</feature>
<dbReference type="AlphaFoldDB" id="A0A5C5YLU4"/>
<comment type="similarity">
    <text evidence="2">Belongs to the SAM hydrolase / SAM-dependent halogenase family.</text>
</comment>
<dbReference type="InterPro" id="IPR002747">
    <property type="entry name" value="SAM_OH_AdoTrfase"/>
</dbReference>
<dbReference type="PIRSF" id="PIRSF006779">
    <property type="entry name" value="UCP006779"/>
    <property type="match status" value="1"/>
</dbReference>
<reference evidence="5 6" key="1">
    <citation type="submission" date="2019-02" db="EMBL/GenBank/DDBJ databases">
        <title>Deep-cultivation of Planctomycetes and their phenomic and genomic characterization uncovers novel biology.</title>
        <authorList>
            <person name="Wiegand S."/>
            <person name="Jogler M."/>
            <person name="Boedeker C."/>
            <person name="Pinto D."/>
            <person name="Vollmers J."/>
            <person name="Rivas-Marin E."/>
            <person name="Kohn T."/>
            <person name="Peeters S.H."/>
            <person name="Heuer A."/>
            <person name="Rast P."/>
            <person name="Oberbeckmann S."/>
            <person name="Bunk B."/>
            <person name="Jeske O."/>
            <person name="Meyerdierks A."/>
            <person name="Storesund J.E."/>
            <person name="Kallscheuer N."/>
            <person name="Luecker S."/>
            <person name="Lage O.M."/>
            <person name="Pohl T."/>
            <person name="Merkel B.J."/>
            <person name="Hornburger P."/>
            <person name="Mueller R.-W."/>
            <person name="Bruemmer F."/>
            <person name="Labrenz M."/>
            <person name="Spormann A.M."/>
            <person name="Op Den Camp H."/>
            <person name="Overmann J."/>
            <person name="Amann R."/>
            <person name="Jetten M.S.M."/>
            <person name="Mascher T."/>
            <person name="Medema M.H."/>
            <person name="Devos D.P."/>
            <person name="Kaster A.-K."/>
            <person name="Ovreas L."/>
            <person name="Rohde M."/>
            <person name="Galperin M.Y."/>
            <person name="Jogler C."/>
        </authorList>
    </citation>
    <scope>NUCLEOTIDE SEQUENCE [LARGE SCALE GENOMIC DNA]</scope>
    <source>
        <strain evidence="5 6">Pla123a</strain>
    </source>
</reference>
<evidence type="ECO:0000256" key="2">
    <source>
        <dbReference type="ARBA" id="ARBA00024035"/>
    </source>
</evidence>
<dbReference type="EC" id="2.5.1.94" evidence="5"/>
<evidence type="ECO:0000259" key="3">
    <source>
        <dbReference type="Pfam" id="PF01887"/>
    </source>
</evidence>
<dbReference type="InterPro" id="IPR046470">
    <property type="entry name" value="SAM_HAT_C"/>
</dbReference>
<dbReference type="Gene3D" id="3.40.50.10790">
    <property type="entry name" value="S-adenosyl-l-methionine hydroxide adenosyltransferase, N-terminal"/>
    <property type="match status" value="1"/>
</dbReference>
<evidence type="ECO:0000256" key="1">
    <source>
        <dbReference type="ARBA" id="ARBA00022691"/>
    </source>
</evidence>
<keyword evidence="5" id="KW-0808">Transferase</keyword>
<keyword evidence="6" id="KW-1185">Reference proteome</keyword>
<feature type="domain" description="S-adenosyl-l-methionine hydroxide adenosyltransferase C-terminal" evidence="4">
    <location>
        <begin position="179"/>
        <end position="264"/>
    </location>
</feature>
<sequence>MTMALITLTTDFGEGSYYVAAMKGVIARINPAAVVVDLTHSIPAQSIAAGAAALAAAAPWFPAGTIHVAVVDPGVGTDRQIVYVELGDWRFVLPNNGLLTRLASMYAASKMVVIENREHWLPEVSSTFHGRDIMAPVAAKLGLGLCPDSLGPDTLDKPTDKLILLPEPRAERVGDRIQGEVVEVDSFGNLITNITSVMLEGAPRDETLQIHCDGHQTMGLYSTYGDQPEMTLIALVGSTDRLELAIVNDSAAAMLGVRAGTPVEVSWG</sequence>
<evidence type="ECO:0000259" key="4">
    <source>
        <dbReference type="Pfam" id="PF20257"/>
    </source>
</evidence>
<accession>A0A5C5YLU4</accession>
<gene>
    <name evidence="5" type="primary">salL</name>
    <name evidence="5" type="ORF">Pla123a_27160</name>
</gene>
<name>A0A5C5YLU4_9BACT</name>
<dbReference type="GO" id="GO:0016740">
    <property type="term" value="F:transferase activity"/>
    <property type="evidence" value="ECO:0007669"/>
    <property type="project" value="UniProtKB-KW"/>
</dbReference>
<organism evidence="5 6">
    <name type="scientific">Posidoniimonas polymericola</name>
    <dbReference type="NCBI Taxonomy" id="2528002"/>
    <lineage>
        <taxon>Bacteria</taxon>
        <taxon>Pseudomonadati</taxon>
        <taxon>Planctomycetota</taxon>
        <taxon>Planctomycetia</taxon>
        <taxon>Pirellulales</taxon>
        <taxon>Lacipirellulaceae</taxon>
        <taxon>Posidoniimonas</taxon>
    </lineage>
</organism>
<dbReference type="InterPro" id="IPR023227">
    <property type="entry name" value="SAM_OH_AdoTrfase_C_sf"/>
</dbReference>
<dbReference type="PANTHER" id="PTHR35092:SF1">
    <property type="entry name" value="CHLORINASE MJ1651"/>
    <property type="match status" value="1"/>
</dbReference>
<comment type="caution">
    <text evidence="5">The sequence shown here is derived from an EMBL/GenBank/DDBJ whole genome shotgun (WGS) entry which is preliminary data.</text>
</comment>
<dbReference type="PANTHER" id="PTHR35092">
    <property type="entry name" value="CHLORINASE MJ1651"/>
    <property type="match status" value="1"/>
</dbReference>
<dbReference type="InterPro" id="IPR046469">
    <property type="entry name" value="SAM_HAT_N"/>
</dbReference>
<evidence type="ECO:0000313" key="5">
    <source>
        <dbReference type="EMBL" id="TWT75931.1"/>
    </source>
</evidence>
<dbReference type="OrthoDB" id="9792195at2"/>
<dbReference type="Proteomes" id="UP000318478">
    <property type="component" value="Unassembled WGS sequence"/>
</dbReference>
<protein>
    <submittedName>
        <fullName evidence="5">Adenosyl-chloride synthase</fullName>
        <ecNumber evidence="5">2.5.1.94</ecNumber>
    </submittedName>
</protein>
<dbReference type="EMBL" id="SJPO01000006">
    <property type="protein sequence ID" value="TWT75931.1"/>
    <property type="molecule type" value="Genomic_DNA"/>
</dbReference>
<dbReference type="Pfam" id="PF20257">
    <property type="entry name" value="SAM_HAT_C"/>
    <property type="match status" value="1"/>
</dbReference>
<dbReference type="Gene3D" id="2.40.30.90">
    <property type="entry name" value="Bacterial fluorinating enzyme like"/>
    <property type="match status" value="1"/>
</dbReference>
<dbReference type="SUPFAM" id="SSF102522">
    <property type="entry name" value="Bacterial fluorinating enzyme, N-terminal domain"/>
    <property type="match status" value="1"/>
</dbReference>
<evidence type="ECO:0000313" key="6">
    <source>
        <dbReference type="Proteomes" id="UP000318478"/>
    </source>
</evidence>
<keyword evidence="1" id="KW-0949">S-adenosyl-L-methionine</keyword>
<dbReference type="SUPFAM" id="SSF101852">
    <property type="entry name" value="Bacterial fluorinating enzyme, C-terminal domain"/>
    <property type="match status" value="1"/>
</dbReference>
<proteinExistence type="inferred from homology"/>